<comment type="pathway">
    <text evidence="1">Lipid metabolism.</text>
</comment>
<evidence type="ECO:0000313" key="9">
    <source>
        <dbReference type="Proteomes" id="UP000245533"/>
    </source>
</evidence>
<keyword evidence="9" id="KW-1185">Reference proteome</keyword>
<keyword evidence="3" id="KW-0808">Transferase</keyword>
<dbReference type="GO" id="GO:0006654">
    <property type="term" value="P:phosphatidic acid biosynthetic process"/>
    <property type="evidence" value="ECO:0007669"/>
    <property type="project" value="TreeGrafter"/>
</dbReference>
<dbReference type="RefSeq" id="WP_109645366.1">
    <property type="nucleotide sequence ID" value="NZ_QGGB01000003.1"/>
</dbReference>
<feature type="domain" description="Phospholipid/glycerol acyltransferase" evidence="7">
    <location>
        <begin position="72"/>
        <end position="184"/>
    </location>
</feature>
<dbReference type="SUPFAM" id="SSF69593">
    <property type="entry name" value="Glycerol-3-phosphate (1)-acyltransferase"/>
    <property type="match status" value="1"/>
</dbReference>
<evidence type="ECO:0000313" key="8">
    <source>
        <dbReference type="EMBL" id="PWN07548.1"/>
    </source>
</evidence>
<dbReference type="PANTHER" id="PTHR10434:SF64">
    <property type="entry name" value="1-ACYL-SN-GLYCEROL-3-PHOSPHATE ACYLTRANSFERASE-RELATED"/>
    <property type="match status" value="1"/>
</dbReference>
<keyword evidence="6" id="KW-0812">Transmembrane</keyword>
<keyword evidence="5" id="KW-0012">Acyltransferase</keyword>
<keyword evidence="6" id="KW-0472">Membrane</keyword>
<proteinExistence type="predicted"/>
<dbReference type="OrthoDB" id="9803035at2"/>
<dbReference type="CDD" id="cd07989">
    <property type="entry name" value="LPLAT_AGPAT-like"/>
    <property type="match status" value="1"/>
</dbReference>
<dbReference type="SMART" id="SM00563">
    <property type="entry name" value="PlsC"/>
    <property type="match status" value="1"/>
</dbReference>
<dbReference type="AlphaFoldDB" id="A0A316TUL3"/>
<name>A0A316TUL3_9BACT</name>
<evidence type="ECO:0000256" key="4">
    <source>
        <dbReference type="ARBA" id="ARBA00023098"/>
    </source>
</evidence>
<dbReference type="InterPro" id="IPR002123">
    <property type="entry name" value="Plipid/glycerol_acylTrfase"/>
</dbReference>
<comment type="caution">
    <text evidence="8">The sequence shown here is derived from an EMBL/GenBank/DDBJ whole genome shotgun (WGS) entry which is preliminary data.</text>
</comment>
<sequence>MTQLRAIFKLCMLFLYTVAAYSVYFIWYLFLKLFRKPVEPWRNILLKYWSRGICAILNMKMRVEGKAPQAPFVVVSNHVSYLDVVPLYGVLDCTFIAKKEIRSWPLIGFMAKTLGVIFIDRARRSDVNRVNREQMENLNEHQGILIFPEGTTSDGSRILRLRSPLLQTAIDTGLPVHVVTLYYETADSDIAATDSICWHGDISLGRHALRMAKTTRIDCVITINDEPVEGLDRKVLVENLQKKMRGQFKPMKA</sequence>
<keyword evidence="2" id="KW-0444">Lipid biosynthesis</keyword>
<dbReference type="Proteomes" id="UP000245533">
    <property type="component" value="Unassembled WGS sequence"/>
</dbReference>
<evidence type="ECO:0000256" key="5">
    <source>
        <dbReference type="ARBA" id="ARBA00023315"/>
    </source>
</evidence>
<evidence type="ECO:0000259" key="7">
    <source>
        <dbReference type="SMART" id="SM00563"/>
    </source>
</evidence>
<reference evidence="8 9" key="1">
    <citation type="submission" date="2018-05" db="EMBL/GenBank/DDBJ databases">
        <title>Rhodohalobacter halophilus gen. nov., sp. nov., a moderately halophilic member of the family Balneolaceae.</title>
        <authorList>
            <person name="Liu Z.-W."/>
        </authorList>
    </citation>
    <scope>NUCLEOTIDE SEQUENCE [LARGE SCALE GENOMIC DNA]</scope>
    <source>
        <strain evidence="8 9">8A47</strain>
    </source>
</reference>
<protein>
    <recommendedName>
        <fullName evidence="7">Phospholipid/glycerol acyltransferase domain-containing protein</fullName>
    </recommendedName>
</protein>
<dbReference type="EMBL" id="QGGB01000003">
    <property type="protein sequence ID" value="PWN07548.1"/>
    <property type="molecule type" value="Genomic_DNA"/>
</dbReference>
<evidence type="ECO:0000256" key="2">
    <source>
        <dbReference type="ARBA" id="ARBA00022516"/>
    </source>
</evidence>
<dbReference type="PANTHER" id="PTHR10434">
    <property type="entry name" value="1-ACYL-SN-GLYCEROL-3-PHOSPHATE ACYLTRANSFERASE"/>
    <property type="match status" value="1"/>
</dbReference>
<evidence type="ECO:0000256" key="3">
    <source>
        <dbReference type="ARBA" id="ARBA00022679"/>
    </source>
</evidence>
<keyword evidence="6" id="KW-1133">Transmembrane helix</keyword>
<evidence type="ECO:0000256" key="6">
    <source>
        <dbReference type="SAM" id="Phobius"/>
    </source>
</evidence>
<keyword evidence="4" id="KW-0443">Lipid metabolism</keyword>
<feature type="transmembrane region" description="Helical" evidence="6">
    <location>
        <begin position="6"/>
        <end position="30"/>
    </location>
</feature>
<dbReference type="Pfam" id="PF01553">
    <property type="entry name" value="Acyltransferase"/>
    <property type="match status" value="1"/>
</dbReference>
<gene>
    <name evidence="8" type="ORF">DDZ15_04645</name>
</gene>
<organism evidence="8 9">
    <name type="scientific">Rhodohalobacter mucosus</name>
    <dbReference type="NCBI Taxonomy" id="2079485"/>
    <lineage>
        <taxon>Bacteria</taxon>
        <taxon>Pseudomonadati</taxon>
        <taxon>Balneolota</taxon>
        <taxon>Balneolia</taxon>
        <taxon>Balneolales</taxon>
        <taxon>Balneolaceae</taxon>
        <taxon>Rhodohalobacter</taxon>
    </lineage>
</organism>
<dbReference type="GO" id="GO:0003841">
    <property type="term" value="F:1-acylglycerol-3-phosphate O-acyltransferase activity"/>
    <property type="evidence" value="ECO:0007669"/>
    <property type="project" value="TreeGrafter"/>
</dbReference>
<evidence type="ECO:0000256" key="1">
    <source>
        <dbReference type="ARBA" id="ARBA00005189"/>
    </source>
</evidence>
<accession>A0A316TUL3</accession>